<evidence type="ECO:0000313" key="9">
    <source>
        <dbReference type="Proteomes" id="UP000008467"/>
    </source>
</evidence>
<protein>
    <submittedName>
        <fullName evidence="8">RNA polymerase, sigma-24 subunit, ECF subfamily</fullName>
    </submittedName>
</protein>
<dbReference type="KEGG" id="cle:Clole_4193"/>
<dbReference type="Proteomes" id="UP000008467">
    <property type="component" value="Chromosome"/>
</dbReference>
<feature type="domain" description="RNA polymerase sigma factor 70 region 4 type 2" evidence="7">
    <location>
        <begin position="120"/>
        <end position="171"/>
    </location>
</feature>
<dbReference type="AlphaFoldDB" id="F2JMV0"/>
<dbReference type="STRING" id="642492.Clole_4193"/>
<dbReference type="Pfam" id="PF04542">
    <property type="entry name" value="Sigma70_r2"/>
    <property type="match status" value="1"/>
</dbReference>
<dbReference type="Gene3D" id="1.10.1740.10">
    <property type="match status" value="1"/>
</dbReference>
<dbReference type="NCBIfam" id="TIGR02937">
    <property type="entry name" value="sigma70-ECF"/>
    <property type="match status" value="1"/>
</dbReference>
<evidence type="ECO:0000256" key="5">
    <source>
        <dbReference type="ARBA" id="ARBA00023163"/>
    </source>
</evidence>
<dbReference type="InterPro" id="IPR013324">
    <property type="entry name" value="RNA_pol_sigma_r3/r4-like"/>
</dbReference>
<evidence type="ECO:0000256" key="3">
    <source>
        <dbReference type="ARBA" id="ARBA00023082"/>
    </source>
</evidence>
<dbReference type="SUPFAM" id="SSF88946">
    <property type="entry name" value="Sigma2 domain of RNA polymerase sigma factors"/>
    <property type="match status" value="1"/>
</dbReference>
<dbReference type="Gene3D" id="1.10.10.10">
    <property type="entry name" value="Winged helix-like DNA-binding domain superfamily/Winged helix DNA-binding domain"/>
    <property type="match status" value="1"/>
</dbReference>
<dbReference type="HOGENOM" id="CLU_047691_9_7_9"/>
<dbReference type="EMBL" id="CP002582">
    <property type="protein sequence ID" value="ADZ85865.1"/>
    <property type="molecule type" value="Genomic_DNA"/>
</dbReference>
<dbReference type="InterPro" id="IPR013325">
    <property type="entry name" value="RNA_pol_sigma_r2"/>
</dbReference>
<keyword evidence="9" id="KW-1185">Reference proteome</keyword>
<dbReference type="InterPro" id="IPR007627">
    <property type="entry name" value="RNA_pol_sigma70_r2"/>
</dbReference>
<evidence type="ECO:0000256" key="1">
    <source>
        <dbReference type="ARBA" id="ARBA00010641"/>
    </source>
</evidence>
<dbReference type="GO" id="GO:0016987">
    <property type="term" value="F:sigma factor activity"/>
    <property type="evidence" value="ECO:0007669"/>
    <property type="project" value="UniProtKB-KW"/>
</dbReference>
<comment type="similarity">
    <text evidence="1">Belongs to the sigma-70 factor family. ECF subfamily.</text>
</comment>
<dbReference type="Pfam" id="PF08281">
    <property type="entry name" value="Sigma70_r4_2"/>
    <property type="match status" value="1"/>
</dbReference>
<keyword evidence="4" id="KW-0238">DNA-binding</keyword>
<dbReference type="PANTHER" id="PTHR43133">
    <property type="entry name" value="RNA POLYMERASE ECF-TYPE SIGMA FACTO"/>
    <property type="match status" value="1"/>
</dbReference>
<keyword evidence="3" id="KW-0731">Sigma factor</keyword>
<dbReference type="eggNOG" id="COG1595">
    <property type="taxonomic scope" value="Bacteria"/>
</dbReference>
<dbReference type="InterPro" id="IPR036388">
    <property type="entry name" value="WH-like_DNA-bd_sf"/>
</dbReference>
<accession>F2JMV0</accession>
<sequence>MKEEEIIKGIQSGDMICYEQLIDEYGAYLVRVIMKVSSGMLQTTEIEELCADVFIKVWQKQRTLEIETGKLKAYLGAMARNHTINLMRSKGRREFIPLEEDSIDYETPEDSLVQEEDNKLVLAALNTLPEPDREIFIRRYFYMEKIIDIAEILHLNVQTVGTKLFRGKKKLERALKERGVAYE</sequence>
<evidence type="ECO:0000259" key="6">
    <source>
        <dbReference type="Pfam" id="PF04542"/>
    </source>
</evidence>
<proteinExistence type="inferred from homology"/>
<dbReference type="InterPro" id="IPR039425">
    <property type="entry name" value="RNA_pol_sigma-70-like"/>
</dbReference>
<dbReference type="GO" id="GO:0003677">
    <property type="term" value="F:DNA binding"/>
    <property type="evidence" value="ECO:0007669"/>
    <property type="project" value="UniProtKB-KW"/>
</dbReference>
<name>F2JMV0_CELLD</name>
<gene>
    <name evidence="8" type="ordered locus">Clole_4193</name>
</gene>
<evidence type="ECO:0000256" key="2">
    <source>
        <dbReference type="ARBA" id="ARBA00023015"/>
    </source>
</evidence>
<dbReference type="SUPFAM" id="SSF88659">
    <property type="entry name" value="Sigma3 and sigma4 domains of RNA polymerase sigma factors"/>
    <property type="match status" value="1"/>
</dbReference>
<dbReference type="PANTHER" id="PTHR43133:SF8">
    <property type="entry name" value="RNA POLYMERASE SIGMA FACTOR HI_1459-RELATED"/>
    <property type="match status" value="1"/>
</dbReference>
<dbReference type="InterPro" id="IPR014284">
    <property type="entry name" value="RNA_pol_sigma-70_dom"/>
</dbReference>
<keyword evidence="2" id="KW-0805">Transcription regulation</keyword>
<feature type="domain" description="RNA polymerase sigma-70 region 2" evidence="6">
    <location>
        <begin position="21"/>
        <end position="93"/>
    </location>
</feature>
<dbReference type="InterPro" id="IPR013249">
    <property type="entry name" value="RNA_pol_sigma70_r4_t2"/>
</dbReference>
<evidence type="ECO:0000259" key="7">
    <source>
        <dbReference type="Pfam" id="PF08281"/>
    </source>
</evidence>
<reference evidence="8 9" key="1">
    <citation type="journal article" date="2011" name="J. Bacteriol.">
        <title>Complete genome sequence of the cellulose-degrading bacterium Cellulosilyticum lentocellum.</title>
        <authorList>
            <consortium name="US DOE Joint Genome Institute"/>
            <person name="Miller D.A."/>
            <person name="Suen G."/>
            <person name="Bruce D."/>
            <person name="Copeland A."/>
            <person name="Cheng J.F."/>
            <person name="Detter C."/>
            <person name="Goodwin L.A."/>
            <person name="Han C.S."/>
            <person name="Hauser L.J."/>
            <person name="Land M.L."/>
            <person name="Lapidus A."/>
            <person name="Lucas S."/>
            <person name="Meincke L."/>
            <person name="Pitluck S."/>
            <person name="Tapia R."/>
            <person name="Teshima H."/>
            <person name="Woyke T."/>
            <person name="Fox B.G."/>
            <person name="Angert E.R."/>
            <person name="Currie C.R."/>
        </authorList>
    </citation>
    <scope>NUCLEOTIDE SEQUENCE [LARGE SCALE GENOMIC DNA]</scope>
    <source>
        <strain evidence="9">ATCC 49066 / DSM 5427 / NCIMB 11756 / RHM5</strain>
    </source>
</reference>
<organism evidence="8 9">
    <name type="scientific">Cellulosilyticum lentocellum (strain ATCC 49066 / DSM 5427 / NCIMB 11756 / RHM5)</name>
    <name type="common">Clostridium lentocellum</name>
    <dbReference type="NCBI Taxonomy" id="642492"/>
    <lineage>
        <taxon>Bacteria</taxon>
        <taxon>Bacillati</taxon>
        <taxon>Bacillota</taxon>
        <taxon>Clostridia</taxon>
        <taxon>Lachnospirales</taxon>
        <taxon>Cellulosilyticaceae</taxon>
        <taxon>Cellulosilyticum</taxon>
    </lineage>
</organism>
<dbReference type="RefSeq" id="WP_013659136.1">
    <property type="nucleotide sequence ID" value="NC_015275.1"/>
</dbReference>
<evidence type="ECO:0000256" key="4">
    <source>
        <dbReference type="ARBA" id="ARBA00023125"/>
    </source>
</evidence>
<keyword evidence="5" id="KW-0804">Transcription</keyword>
<evidence type="ECO:0000313" key="8">
    <source>
        <dbReference type="EMBL" id="ADZ85865.1"/>
    </source>
</evidence>
<dbReference type="GO" id="GO:0006352">
    <property type="term" value="P:DNA-templated transcription initiation"/>
    <property type="evidence" value="ECO:0007669"/>
    <property type="project" value="InterPro"/>
</dbReference>